<dbReference type="Proteomes" id="UP000321201">
    <property type="component" value="Unassembled WGS sequence"/>
</dbReference>
<comment type="caution">
    <text evidence="2">The sequence shown here is derived from an EMBL/GenBank/DDBJ whole genome shotgun (WGS) entry which is preliminary data.</text>
</comment>
<gene>
    <name evidence="2" type="ORF">FR698_13945</name>
</gene>
<dbReference type="EMBL" id="VPFL01000023">
    <property type="protein sequence ID" value="TXF10730.1"/>
    <property type="molecule type" value="Genomic_DNA"/>
</dbReference>
<feature type="transmembrane region" description="Helical" evidence="1">
    <location>
        <begin position="106"/>
        <end position="125"/>
    </location>
</feature>
<evidence type="ECO:0000313" key="2">
    <source>
        <dbReference type="EMBL" id="TXF10730.1"/>
    </source>
</evidence>
<feature type="transmembrane region" description="Helical" evidence="1">
    <location>
        <begin position="68"/>
        <end position="85"/>
    </location>
</feature>
<protein>
    <submittedName>
        <fullName evidence="2">Uncharacterized protein</fullName>
    </submittedName>
</protein>
<feature type="transmembrane region" description="Helical" evidence="1">
    <location>
        <begin position="131"/>
        <end position="155"/>
    </location>
</feature>
<keyword evidence="1" id="KW-0812">Transmembrane</keyword>
<feature type="transmembrane region" description="Helical" evidence="1">
    <location>
        <begin position="12"/>
        <end position="35"/>
    </location>
</feature>
<dbReference type="RefSeq" id="WP_147800811.1">
    <property type="nucleotide sequence ID" value="NZ_VPFL01000023.1"/>
</dbReference>
<keyword evidence="3" id="KW-1185">Reference proteome</keyword>
<organism evidence="2 3">
    <name type="scientific">Pelomicrobium methylotrophicum</name>
    <dbReference type="NCBI Taxonomy" id="2602750"/>
    <lineage>
        <taxon>Bacteria</taxon>
        <taxon>Pseudomonadati</taxon>
        <taxon>Pseudomonadota</taxon>
        <taxon>Hydrogenophilia</taxon>
        <taxon>Hydrogenophilia incertae sedis</taxon>
        <taxon>Pelomicrobium</taxon>
    </lineage>
</organism>
<keyword evidence="1" id="KW-0472">Membrane</keyword>
<evidence type="ECO:0000313" key="3">
    <source>
        <dbReference type="Proteomes" id="UP000321201"/>
    </source>
</evidence>
<dbReference type="AlphaFoldDB" id="A0A5C7ESD4"/>
<dbReference type="PROSITE" id="PS51257">
    <property type="entry name" value="PROKAR_LIPOPROTEIN"/>
    <property type="match status" value="1"/>
</dbReference>
<accession>A0A5C7ESD4</accession>
<dbReference type="InParanoid" id="A0A5C7ESD4"/>
<sequence length="178" mass="19025">MARQTRHSGQPAVLLGACGGAIITGSLGMLLGWTLDLNRLGLYALLETCRAARGPDFNTLWLHLTNMPWSYAGMFVFSNVGMLVVKTSYWNGGPMSAGFSDWIGRNAAMVLGMLTGGVIASDVSASFHPKIAAATMLALMVTGMGVGMGSFHLLARMLARCWKDKGVAIGINRFLLRE</sequence>
<proteinExistence type="predicted"/>
<keyword evidence="1" id="KW-1133">Transmembrane helix</keyword>
<name>A0A5C7ESD4_9PROT</name>
<evidence type="ECO:0000256" key="1">
    <source>
        <dbReference type="SAM" id="Phobius"/>
    </source>
</evidence>
<reference evidence="2 3" key="1">
    <citation type="submission" date="2019-08" db="EMBL/GenBank/DDBJ databases">
        <title>Pelomicrobium methylotrophicum gen. nov., sp. nov. a moderately thermophilic, facultatively anaerobic, lithoautotrophic and methylotrophic bacterium isolated from a terrestrial mud volcano.</title>
        <authorList>
            <person name="Slobodkina G.B."/>
            <person name="Merkel A.Y."/>
            <person name="Slobodkin A.I."/>
        </authorList>
    </citation>
    <scope>NUCLEOTIDE SEQUENCE [LARGE SCALE GENOMIC DNA]</scope>
    <source>
        <strain evidence="2 3">SM250</strain>
    </source>
</reference>